<comment type="caution">
    <text evidence="1">The sequence shown here is derived from an EMBL/GenBank/DDBJ whole genome shotgun (WGS) entry which is preliminary data.</text>
</comment>
<keyword evidence="2" id="KW-1185">Reference proteome</keyword>
<protein>
    <submittedName>
        <fullName evidence="1">Uncharacterized protein</fullName>
    </submittedName>
</protein>
<dbReference type="AlphaFoldDB" id="A0AAD5MM46"/>
<evidence type="ECO:0000313" key="1">
    <source>
        <dbReference type="EMBL" id="KAJ1361055.1"/>
    </source>
</evidence>
<evidence type="ECO:0000313" key="2">
    <source>
        <dbReference type="Proteomes" id="UP001196413"/>
    </source>
</evidence>
<dbReference type="EMBL" id="JAHQIW010004100">
    <property type="protein sequence ID" value="KAJ1361055.1"/>
    <property type="molecule type" value="Genomic_DNA"/>
</dbReference>
<reference evidence="1" key="1">
    <citation type="submission" date="2021-06" db="EMBL/GenBank/DDBJ databases">
        <title>Parelaphostrongylus tenuis whole genome reference sequence.</title>
        <authorList>
            <person name="Garwood T.J."/>
            <person name="Larsen P.A."/>
            <person name="Fountain-Jones N.M."/>
            <person name="Garbe J.R."/>
            <person name="Macchietto M.G."/>
            <person name="Kania S.A."/>
            <person name="Gerhold R.W."/>
            <person name="Richards J.E."/>
            <person name="Wolf T.M."/>
        </authorList>
    </citation>
    <scope>NUCLEOTIDE SEQUENCE</scope>
    <source>
        <strain evidence="1">MNPRO001-30</strain>
        <tissue evidence="1">Meninges</tissue>
    </source>
</reference>
<proteinExistence type="predicted"/>
<organism evidence="1 2">
    <name type="scientific">Parelaphostrongylus tenuis</name>
    <name type="common">Meningeal worm</name>
    <dbReference type="NCBI Taxonomy" id="148309"/>
    <lineage>
        <taxon>Eukaryota</taxon>
        <taxon>Metazoa</taxon>
        <taxon>Ecdysozoa</taxon>
        <taxon>Nematoda</taxon>
        <taxon>Chromadorea</taxon>
        <taxon>Rhabditida</taxon>
        <taxon>Rhabditina</taxon>
        <taxon>Rhabditomorpha</taxon>
        <taxon>Strongyloidea</taxon>
        <taxon>Metastrongylidae</taxon>
        <taxon>Parelaphostrongylus</taxon>
    </lineage>
</organism>
<dbReference type="Proteomes" id="UP001196413">
    <property type="component" value="Unassembled WGS sequence"/>
</dbReference>
<gene>
    <name evidence="1" type="ORF">KIN20_020224</name>
</gene>
<accession>A0AAD5MM46</accession>
<sequence length="56" mass="6750">MYRLNKKVDLKYIEVKFSFRRLWQMQRRNAIKMVLTPMYEQLGSPHFATSLSTISP</sequence>
<name>A0AAD5MM46_PARTN</name>